<accession>A0A558D2H8</accession>
<evidence type="ECO:0000313" key="3">
    <source>
        <dbReference type="Proteomes" id="UP000317355"/>
    </source>
</evidence>
<dbReference type="EMBL" id="VMRY01000035">
    <property type="protein sequence ID" value="TVT55234.1"/>
    <property type="molecule type" value="Genomic_DNA"/>
</dbReference>
<gene>
    <name evidence="2" type="ORF">FHK82_08695</name>
</gene>
<evidence type="ECO:0000313" key="2">
    <source>
        <dbReference type="EMBL" id="TVT55234.1"/>
    </source>
</evidence>
<reference evidence="2 3" key="1">
    <citation type="submission" date="2019-07" db="EMBL/GenBank/DDBJ databases">
        <title>The pathways for chlorine oxyanion respiration interact through the shared metabolite chlorate.</title>
        <authorList>
            <person name="Barnum T.P."/>
            <person name="Cheng Y."/>
            <person name="Hill K.A."/>
            <person name="Lucas L.N."/>
            <person name="Carlson H.K."/>
            <person name="Coates J.D."/>
        </authorList>
    </citation>
    <scope>NUCLEOTIDE SEQUENCE [LARGE SCALE GENOMIC DNA]</scope>
    <source>
        <strain evidence="2">BK-3</strain>
    </source>
</reference>
<proteinExistence type="predicted"/>
<sequence>MQRSSLVPLIIVTMLSVLMILPASATETDLMAQDVEGVKLGMAMTEAVPALENLGYTRTSKRSFEKKDKAGIHYIGLKLNPGGEVISVGVAHRLMEGFDADALRDAWIAKWGKPDHINGNPGNDWTLQYNSPQAILDASAIKTYNPRRPSEVSVRLASKGQVLAVRRGHEVAAKRCIAIKDKPVSTLTINDRDALLECIRTGQLIITTP</sequence>
<evidence type="ECO:0000256" key="1">
    <source>
        <dbReference type="SAM" id="SignalP"/>
    </source>
</evidence>
<dbReference type="Proteomes" id="UP000317355">
    <property type="component" value="Unassembled WGS sequence"/>
</dbReference>
<comment type="caution">
    <text evidence="2">The sequence shown here is derived from an EMBL/GenBank/DDBJ whole genome shotgun (WGS) entry which is preliminary data.</text>
</comment>
<feature type="signal peptide" evidence="1">
    <location>
        <begin position="1"/>
        <end position="25"/>
    </location>
</feature>
<organism evidence="2 3">
    <name type="scientific">Sedimenticola thiotaurini</name>
    <dbReference type="NCBI Taxonomy" id="1543721"/>
    <lineage>
        <taxon>Bacteria</taxon>
        <taxon>Pseudomonadati</taxon>
        <taxon>Pseudomonadota</taxon>
        <taxon>Gammaproteobacteria</taxon>
        <taxon>Chromatiales</taxon>
        <taxon>Sedimenticolaceae</taxon>
        <taxon>Sedimenticola</taxon>
    </lineage>
</organism>
<name>A0A558D2H8_9GAMM</name>
<feature type="chain" id="PRO_5022192473" evidence="1">
    <location>
        <begin position="26"/>
        <end position="209"/>
    </location>
</feature>
<protein>
    <submittedName>
        <fullName evidence="2">Uncharacterized protein</fullName>
    </submittedName>
</protein>
<keyword evidence="1" id="KW-0732">Signal</keyword>
<dbReference type="AlphaFoldDB" id="A0A558D2H8"/>